<comment type="subcellular location">
    <subcellularLocation>
        <location evidence="1 7">Cell membrane</location>
        <topology evidence="1 7">Multi-pass membrane protein</topology>
    </subcellularLocation>
</comment>
<dbReference type="PANTHER" id="PTHR43744">
    <property type="entry name" value="ABC TRANSPORTER PERMEASE PROTEIN MG189-RELATED-RELATED"/>
    <property type="match status" value="1"/>
</dbReference>
<dbReference type="PANTHER" id="PTHR43744:SF12">
    <property type="entry name" value="ABC TRANSPORTER PERMEASE PROTEIN MG189-RELATED"/>
    <property type="match status" value="1"/>
</dbReference>
<dbReference type="CDD" id="cd06261">
    <property type="entry name" value="TM_PBP2"/>
    <property type="match status" value="1"/>
</dbReference>
<evidence type="ECO:0000256" key="2">
    <source>
        <dbReference type="ARBA" id="ARBA00022448"/>
    </source>
</evidence>
<proteinExistence type="inferred from homology"/>
<feature type="transmembrane region" description="Helical" evidence="7">
    <location>
        <begin position="42"/>
        <end position="64"/>
    </location>
</feature>
<evidence type="ECO:0000256" key="6">
    <source>
        <dbReference type="ARBA" id="ARBA00023136"/>
    </source>
</evidence>
<dbReference type="InterPro" id="IPR000515">
    <property type="entry name" value="MetI-like"/>
</dbReference>
<name>A0ABN3E581_9MICO</name>
<evidence type="ECO:0000256" key="7">
    <source>
        <dbReference type="RuleBase" id="RU363032"/>
    </source>
</evidence>
<dbReference type="SUPFAM" id="SSF161098">
    <property type="entry name" value="MetI-like"/>
    <property type="match status" value="1"/>
</dbReference>
<keyword evidence="4 7" id="KW-0812">Transmembrane</keyword>
<feature type="domain" description="ABC transmembrane type-1" evidence="9">
    <location>
        <begin position="106"/>
        <end position="299"/>
    </location>
</feature>
<keyword evidence="6 7" id="KW-0472">Membrane</keyword>
<sequence>MVTTAPGSTTAPNSPTASAAPAAAPGRVARGQRIRQPLVSTIVVNGVLVLAAIYFLLPILWVLIAATKSPGQLFNSFGLWFSDSPQAWQNLVAVFTQDGGIFTTWIVNSVIYSAVGAFVAMVISAACGYAFAKYVFRGRETLFSIVLGGVLVPATVIALPLYFLLNAVDLTGTYWAVLLPSMVSPFGVYLARIHANAAVPDEVIEAARIDGAGDLRIFATIATRMLMPALVTIFLFQFVTIWNNYLLPLVMLNSPRTFPLTLGLTLWNSQTQRDPMFYQLVVTGSAVSAILLVVLMISLQRFWKADLTAGATKG</sequence>
<dbReference type="RefSeq" id="WP_259481422.1">
    <property type="nucleotide sequence ID" value="NZ_BAAAQY010000014.1"/>
</dbReference>
<evidence type="ECO:0000313" key="10">
    <source>
        <dbReference type="EMBL" id="GAA2248903.1"/>
    </source>
</evidence>
<evidence type="ECO:0000256" key="1">
    <source>
        <dbReference type="ARBA" id="ARBA00004651"/>
    </source>
</evidence>
<accession>A0ABN3E581</accession>
<feature type="transmembrane region" description="Helical" evidence="7">
    <location>
        <begin position="110"/>
        <end position="131"/>
    </location>
</feature>
<feature type="transmembrane region" description="Helical" evidence="7">
    <location>
        <begin position="143"/>
        <end position="165"/>
    </location>
</feature>
<dbReference type="Pfam" id="PF00528">
    <property type="entry name" value="BPD_transp_1"/>
    <property type="match status" value="1"/>
</dbReference>
<keyword evidence="2 7" id="KW-0813">Transport</keyword>
<gene>
    <name evidence="10" type="ORF">GCM10009851_37950</name>
</gene>
<protein>
    <submittedName>
        <fullName evidence="10">Carbohydrate ABC transporter permease</fullName>
    </submittedName>
</protein>
<dbReference type="PROSITE" id="PS50928">
    <property type="entry name" value="ABC_TM1"/>
    <property type="match status" value="1"/>
</dbReference>
<keyword evidence="5 7" id="KW-1133">Transmembrane helix</keyword>
<keyword evidence="3" id="KW-1003">Cell membrane</keyword>
<dbReference type="InterPro" id="IPR035906">
    <property type="entry name" value="MetI-like_sf"/>
</dbReference>
<comment type="similarity">
    <text evidence="7">Belongs to the binding-protein-dependent transport system permease family.</text>
</comment>
<evidence type="ECO:0000256" key="5">
    <source>
        <dbReference type="ARBA" id="ARBA00022989"/>
    </source>
</evidence>
<organism evidence="10 11">
    <name type="scientific">Herbiconiux moechotypicola</name>
    <dbReference type="NCBI Taxonomy" id="637393"/>
    <lineage>
        <taxon>Bacteria</taxon>
        <taxon>Bacillati</taxon>
        <taxon>Actinomycetota</taxon>
        <taxon>Actinomycetes</taxon>
        <taxon>Micrococcales</taxon>
        <taxon>Microbacteriaceae</taxon>
        <taxon>Herbiconiux</taxon>
    </lineage>
</organism>
<comment type="caution">
    <text evidence="10">The sequence shown here is derived from an EMBL/GenBank/DDBJ whole genome shotgun (WGS) entry which is preliminary data.</text>
</comment>
<dbReference type="EMBL" id="BAAAQY010000014">
    <property type="protein sequence ID" value="GAA2248903.1"/>
    <property type="molecule type" value="Genomic_DNA"/>
</dbReference>
<evidence type="ECO:0000259" key="9">
    <source>
        <dbReference type="PROSITE" id="PS50928"/>
    </source>
</evidence>
<dbReference type="Gene3D" id="1.10.3720.10">
    <property type="entry name" value="MetI-like"/>
    <property type="match status" value="1"/>
</dbReference>
<evidence type="ECO:0000256" key="8">
    <source>
        <dbReference type="SAM" id="MobiDB-lite"/>
    </source>
</evidence>
<feature type="transmembrane region" description="Helical" evidence="7">
    <location>
        <begin position="225"/>
        <end position="245"/>
    </location>
</feature>
<keyword evidence="11" id="KW-1185">Reference proteome</keyword>
<reference evidence="10 11" key="1">
    <citation type="journal article" date="2019" name="Int. J. Syst. Evol. Microbiol.">
        <title>The Global Catalogue of Microorganisms (GCM) 10K type strain sequencing project: providing services to taxonomists for standard genome sequencing and annotation.</title>
        <authorList>
            <consortium name="The Broad Institute Genomics Platform"/>
            <consortium name="The Broad Institute Genome Sequencing Center for Infectious Disease"/>
            <person name="Wu L."/>
            <person name="Ma J."/>
        </authorList>
    </citation>
    <scope>NUCLEOTIDE SEQUENCE [LARGE SCALE GENOMIC DNA]</scope>
    <source>
        <strain evidence="10 11">JCM 16117</strain>
    </source>
</reference>
<dbReference type="Proteomes" id="UP001500929">
    <property type="component" value="Unassembled WGS sequence"/>
</dbReference>
<feature type="region of interest" description="Disordered" evidence="8">
    <location>
        <begin position="1"/>
        <end position="24"/>
    </location>
</feature>
<evidence type="ECO:0000256" key="4">
    <source>
        <dbReference type="ARBA" id="ARBA00022692"/>
    </source>
</evidence>
<feature type="transmembrane region" description="Helical" evidence="7">
    <location>
        <begin position="171"/>
        <end position="191"/>
    </location>
</feature>
<evidence type="ECO:0000256" key="3">
    <source>
        <dbReference type="ARBA" id="ARBA00022475"/>
    </source>
</evidence>
<evidence type="ECO:0000313" key="11">
    <source>
        <dbReference type="Proteomes" id="UP001500929"/>
    </source>
</evidence>
<feature type="transmembrane region" description="Helical" evidence="7">
    <location>
        <begin position="276"/>
        <end position="297"/>
    </location>
</feature>